<dbReference type="InterPro" id="IPR002347">
    <property type="entry name" value="SDR_fam"/>
</dbReference>
<dbReference type="SMART" id="SM00822">
    <property type="entry name" value="PKS_KR"/>
    <property type="match status" value="1"/>
</dbReference>
<evidence type="ECO:0000256" key="2">
    <source>
        <dbReference type="ARBA" id="ARBA00023002"/>
    </source>
</evidence>
<dbReference type="Pfam" id="PF13561">
    <property type="entry name" value="adh_short_C2"/>
    <property type="match status" value="1"/>
</dbReference>
<dbReference type="SUPFAM" id="SSF51735">
    <property type="entry name" value="NAD(P)-binding Rossmann-fold domains"/>
    <property type="match status" value="1"/>
</dbReference>
<dbReference type="PANTHER" id="PTHR48107:SF7">
    <property type="entry name" value="RE15974P"/>
    <property type="match status" value="1"/>
</dbReference>
<dbReference type="EMBL" id="CP017839">
    <property type="protein sequence ID" value="APB00492.1"/>
    <property type="molecule type" value="Genomic_DNA"/>
</dbReference>
<name>A0ABC8B2B7_9NOCA</name>
<evidence type="ECO:0000256" key="1">
    <source>
        <dbReference type="ARBA" id="ARBA00006484"/>
    </source>
</evidence>
<feature type="domain" description="Ketoreductase" evidence="3">
    <location>
        <begin position="7"/>
        <end position="191"/>
    </location>
</feature>
<gene>
    <name evidence="4" type="ORF">NS506_06456</name>
</gene>
<dbReference type="PRINTS" id="PR00080">
    <property type="entry name" value="SDRFAMILY"/>
</dbReference>
<accession>A0ABC8B2B7</accession>
<dbReference type="KEGG" id="nsr:NS506_06456"/>
<evidence type="ECO:0000259" key="3">
    <source>
        <dbReference type="SMART" id="SM00822"/>
    </source>
</evidence>
<proteinExistence type="inferred from homology"/>
<comment type="similarity">
    <text evidence="1">Belongs to the short-chain dehydrogenases/reductases (SDR) family.</text>
</comment>
<sequence>MPLHGRGALVTGGSRGIGRTVAQRLAADGAVVVFTYHKHVHDAEALVAEIAAHGGHSFAVPLDVSDPAQFTTAYETVDDHFRRAAVGLDIVVANAGVFSRATITEATVAEWDRVMAINARGTLLTIQHGISRLRDNGRIITVSTVGTVWPSPGEGIYAASKAAVEQLTRICSRELGARRITANTISAGPTDTDLLEANAAPQELEGAAAMTALGRIGKPADIANLVALIAHTDSGWMTGQNIRADGGLS</sequence>
<dbReference type="FunFam" id="3.40.50.720:FF:000084">
    <property type="entry name" value="Short-chain dehydrogenase reductase"/>
    <property type="match status" value="1"/>
</dbReference>
<keyword evidence="2 4" id="KW-0560">Oxidoreductase</keyword>
<dbReference type="InterPro" id="IPR036291">
    <property type="entry name" value="NAD(P)-bd_dom_sf"/>
</dbReference>
<dbReference type="RefSeq" id="WP_071344444.1">
    <property type="nucleotide sequence ID" value="NZ_CP017839.1"/>
</dbReference>
<evidence type="ECO:0000313" key="5">
    <source>
        <dbReference type="Proteomes" id="UP000180166"/>
    </source>
</evidence>
<dbReference type="Proteomes" id="UP000180166">
    <property type="component" value="Chromosome"/>
</dbReference>
<dbReference type="EC" id="1.1.1.100" evidence="4"/>
<evidence type="ECO:0000313" key="4">
    <source>
        <dbReference type="EMBL" id="APB00492.1"/>
    </source>
</evidence>
<protein>
    <submittedName>
        <fullName evidence="4">3-oxoacyl-[acyl-carrier-protein] reductase</fullName>
        <ecNumber evidence="4">1.1.1.100</ecNumber>
    </submittedName>
</protein>
<dbReference type="InterPro" id="IPR057326">
    <property type="entry name" value="KR_dom"/>
</dbReference>
<organism evidence="4 5">
    <name type="scientific">Nocardia seriolae</name>
    <dbReference type="NCBI Taxonomy" id="37332"/>
    <lineage>
        <taxon>Bacteria</taxon>
        <taxon>Bacillati</taxon>
        <taxon>Actinomycetota</taxon>
        <taxon>Actinomycetes</taxon>
        <taxon>Mycobacteriales</taxon>
        <taxon>Nocardiaceae</taxon>
        <taxon>Nocardia</taxon>
    </lineage>
</organism>
<dbReference type="PRINTS" id="PR00081">
    <property type="entry name" value="GDHRDH"/>
</dbReference>
<reference evidence="4 5" key="1">
    <citation type="submission" date="2016-10" db="EMBL/GenBank/DDBJ databases">
        <title>Genome sequence of Nocardia seriolae strain EM150506, isolated from Anguila japonica.</title>
        <authorList>
            <person name="Han H.-J."/>
        </authorList>
    </citation>
    <scope>NUCLEOTIDE SEQUENCE [LARGE SCALE GENOMIC DNA]</scope>
    <source>
        <strain evidence="4 5">EM150506</strain>
    </source>
</reference>
<dbReference type="AlphaFoldDB" id="A0ABC8B2B7"/>
<dbReference type="Gene3D" id="3.40.50.720">
    <property type="entry name" value="NAD(P)-binding Rossmann-like Domain"/>
    <property type="match status" value="1"/>
</dbReference>
<dbReference type="GO" id="GO:0004316">
    <property type="term" value="F:3-oxoacyl-[acyl-carrier-protein] reductase (NADPH) activity"/>
    <property type="evidence" value="ECO:0007669"/>
    <property type="project" value="UniProtKB-EC"/>
</dbReference>
<dbReference type="PANTHER" id="PTHR48107">
    <property type="entry name" value="NADPH-DEPENDENT ALDEHYDE REDUCTASE-LIKE PROTEIN, CHLOROPLASTIC-RELATED"/>
    <property type="match status" value="1"/>
</dbReference>